<name>A0A7X2LYV0_9BACI</name>
<gene>
    <name evidence="1" type="ORF">GJU40_17635</name>
</gene>
<evidence type="ECO:0000313" key="1">
    <source>
        <dbReference type="EMBL" id="MRX73955.1"/>
    </source>
</evidence>
<dbReference type="OrthoDB" id="2967833at2"/>
<dbReference type="AlphaFoldDB" id="A0A7X2LYV0"/>
<accession>A0A7X2LYV0</accession>
<proteinExistence type="predicted"/>
<dbReference type="EMBL" id="WKKI01000052">
    <property type="protein sequence ID" value="MRX73955.1"/>
    <property type="molecule type" value="Genomic_DNA"/>
</dbReference>
<sequence>MTVEIENKINEIGANKIKSIIPSIITEVIENNTPYIWISTEEKFVNLYGKLSSDFSGEVRRMSIQEYKHIINDLKVNGKKDWEESEVTQLLSSLNINRWVPTYTSNNGKNWLSYKDLIYDEFSAWKYDNFPLYDHEKEEVDEELELEIDSIYENVMVNLSVELLSKKIEKKFYK</sequence>
<dbReference type="RefSeq" id="WP_154309408.1">
    <property type="nucleotide sequence ID" value="NZ_WKKI01000052.1"/>
</dbReference>
<comment type="caution">
    <text evidence="1">The sequence shown here is derived from an EMBL/GenBank/DDBJ whole genome shotgun (WGS) entry which is preliminary data.</text>
</comment>
<protein>
    <submittedName>
        <fullName evidence="1">Uncharacterized protein</fullName>
    </submittedName>
</protein>
<organism evidence="1 2">
    <name type="scientific">Metabacillus lacus</name>
    <dbReference type="NCBI Taxonomy" id="1983721"/>
    <lineage>
        <taxon>Bacteria</taxon>
        <taxon>Bacillati</taxon>
        <taxon>Bacillota</taxon>
        <taxon>Bacilli</taxon>
        <taxon>Bacillales</taxon>
        <taxon>Bacillaceae</taxon>
        <taxon>Metabacillus</taxon>
    </lineage>
</organism>
<dbReference type="Proteomes" id="UP000448867">
    <property type="component" value="Unassembled WGS sequence"/>
</dbReference>
<keyword evidence="2" id="KW-1185">Reference proteome</keyword>
<reference evidence="1 2" key="1">
    <citation type="submission" date="2019-11" db="EMBL/GenBank/DDBJ databases">
        <title>Bacillus lacus genome.</title>
        <authorList>
            <person name="Allen C.J."/>
            <person name="Newman J.D."/>
        </authorList>
    </citation>
    <scope>NUCLEOTIDE SEQUENCE [LARGE SCALE GENOMIC DNA]</scope>
    <source>
        <strain evidence="1 2">KCTC 33946</strain>
    </source>
</reference>
<evidence type="ECO:0000313" key="2">
    <source>
        <dbReference type="Proteomes" id="UP000448867"/>
    </source>
</evidence>